<dbReference type="InterPro" id="IPR000595">
    <property type="entry name" value="cNMP-bd_dom"/>
</dbReference>
<dbReference type="SUPFAM" id="SSF51206">
    <property type="entry name" value="cAMP-binding domain-like"/>
    <property type="match status" value="1"/>
</dbReference>
<protein>
    <submittedName>
        <fullName evidence="2">Cyclic nucleotide-binding domain protein</fullName>
    </submittedName>
</protein>
<reference evidence="3" key="1">
    <citation type="submission" date="2017-06" db="EMBL/GenBank/DDBJ databases">
        <authorList>
            <person name="Rodrigo-Torres L."/>
            <person name="Arahal R. D."/>
            <person name="Lucena T."/>
        </authorList>
    </citation>
    <scope>NUCLEOTIDE SEQUENCE [LARGE SCALE GENOMIC DNA]</scope>
    <source>
        <strain evidence="3">type strain: CECT 9192</strain>
    </source>
</reference>
<dbReference type="Gene3D" id="2.60.120.10">
    <property type="entry name" value="Jelly Rolls"/>
    <property type="match status" value="1"/>
</dbReference>
<dbReference type="PROSITE" id="PS50042">
    <property type="entry name" value="CNMP_BINDING_3"/>
    <property type="match status" value="1"/>
</dbReference>
<feature type="domain" description="Cyclic nucleotide-binding" evidence="1">
    <location>
        <begin position="21"/>
        <end position="114"/>
    </location>
</feature>
<dbReference type="InterPro" id="IPR018490">
    <property type="entry name" value="cNMP-bd_dom_sf"/>
</dbReference>
<organism evidence="2 3">
    <name type="scientific">Photobacterium aquimaris</name>
    <dbReference type="NCBI Taxonomy" id="512643"/>
    <lineage>
        <taxon>Bacteria</taxon>
        <taxon>Pseudomonadati</taxon>
        <taxon>Pseudomonadota</taxon>
        <taxon>Gammaproteobacteria</taxon>
        <taxon>Vibrionales</taxon>
        <taxon>Vibrionaceae</taxon>
        <taxon>Photobacterium</taxon>
    </lineage>
</organism>
<dbReference type="InterPro" id="IPR014710">
    <property type="entry name" value="RmlC-like_jellyroll"/>
</dbReference>
<evidence type="ECO:0000313" key="3">
    <source>
        <dbReference type="Proteomes" id="UP000196485"/>
    </source>
</evidence>
<dbReference type="RefSeq" id="WP_087821786.1">
    <property type="nucleotide sequence ID" value="NZ_FYAH01000011.1"/>
</dbReference>
<dbReference type="CDD" id="cd00038">
    <property type="entry name" value="CAP_ED"/>
    <property type="match status" value="1"/>
</dbReference>
<sequence>MPQQLHLSLYQRLLQLPSCRPVKLTANQMFIAQGEPSDSLYLVQDCAFLVSYLSPVGKRYIVNAQQGFSGILGEMEIFREQGTSVFSVAALSDGIGYQIPRHKLLEAVLNNAELGLAFLQLISHRYEESIGHTLDNILHSLRFNTIRLLIKKSHLSAQGWFEFNIEQHAGELGATPRALRRVIKDLLTAATLEKQHKHYRLLAADSLVQELNLIQK</sequence>
<proteinExistence type="predicted"/>
<dbReference type="Pfam" id="PF00027">
    <property type="entry name" value="cNMP_binding"/>
    <property type="match status" value="1"/>
</dbReference>
<evidence type="ECO:0000259" key="1">
    <source>
        <dbReference type="PROSITE" id="PS50042"/>
    </source>
</evidence>
<dbReference type="AlphaFoldDB" id="A0A1Y6L0Y5"/>
<dbReference type="EMBL" id="FYAH01000011">
    <property type="protein sequence ID" value="SMY18079.1"/>
    <property type="molecule type" value="Genomic_DNA"/>
</dbReference>
<evidence type="ECO:0000313" key="2">
    <source>
        <dbReference type="EMBL" id="SMY18079.1"/>
    </source>
</evidence>
<keyword evidence="3" id="KW-1185">Reference proteome</keyword>
<dbReference type="Proteomes" id="UP000196485">
    <property type="component" value="Unassembled WGS sequence"/>
</dbReference>
<name>A0A1Y6L0Y5_9GAMM</name>
<gene>
    <name evidence="2" type="ORF">PAQU9191_03412</name>
</gene>
<accession>A0A1Y6L0Y5</accession>